<accession>A0ABD3H4K7</accession>
<comment type="caution">
    <text evidence="2">The sequence shown here is derived from an EMBL/GenBank/DDBJ whole genome shotgun (WGS) entry which is preliminary data.</text>
</comment>
<proteinExistence type="predicted"/>
<dbReference type="Proteomes" id="UP001633002">
    <property type="component" value="Unassembled WGS sequence"/>
</dbReference>
<organism evidence="2 3">
    <name type="scientific">Riccia sorocarpa</name>
    <dbReference type="NCBI Taxonomy" id="122646"/>
    <lineage>
        <taxon>Eukaryota</taxon>
        <taxon>Viridiplantae</taxon>
        <taxon>Streptophyta</taxon>
        <taxon>Embryophyta</taxon>
        <taxon>Marchantiophyta</taxon>
        <taxon>Marchantiopsida</taxon>
        <taxon>Marchantiidae</taxon>
        <taxon>Marchantiales</taxon>
        <taxon>Ricciaceae</taxon>
        <taxon>Riccia</taxon>
    </lineage>
</organism>
<gene>
    <name evidence="2" type="ORF">R1sor_003023</name>
</gene>
<evidence type="ECO:0000256" key="1">
    <source>
        <dbReference type="SAM" id="MobiDB-lite"/>
    </source>
</evidence>
<dbReference type="EMBL" id="JBJQOH010000006">
    <property type="protein sequence ID" value="KAL3685001.1"/>
    <property type="molecule type" value="Genomic_DNA"/>
</dbReference>
<feature type="compositionally biased region" description="Basic and acidic residues" evidence="1">
    <location>
        <begin position="91"/>
        <end position="106"/>
    </location>
</feature>
<sequence>MVQGATFLEDPAHDDGVDDLSFVGHETRHVMTEVLNDVFSAESSSKVNPMVTHEGHEIYKVSLLLVTKQGSYPVVGSGVGNKRSRKCGLDEFKRSGEDANDREKVDQFLNAT</sequence>
<keyword evidence="3" id="KW-1185">Reference proteome</keyword>
<protein>
    <submittedName>
        <fullName evidence="2">Uncharacterized protein</fullName>
    </submittedName>
</protein>
<name>A0ABD3H4K7_9MARC</name>
<feature type="region of interest" description="Disordered" evidence="1">
    <location>
        <begin position="91"/>
        <end position="112"/>
    </location>
</feature>
<evidence type="ECO:0000313" key="3">
    <source>
        <dbReference type="Proteomes" id="UP001633002"/>
    </source>
</evidence>
<reference evidence="2 3" key="1">
    <citation type="submission" date="2024-09" db="EMBL/GenBank/DDBJ databases">
        <title>Chromosome-scale assembly of Riccia sorocarpa.</title>
        <authorList>
            <person name="Paukszto L."/>
        </authorList>
    </citation>
    <scope>NUCLEOTIDE SEQUENCE [LARGE SCALE GENOMIC DNA]</scope>
    <source>
        <strain evidence="2">LP-2024</strain>
        <tissue evidence="2">Aerial parts of the thallus</tissue>
    </source>
</reference>
<dbReference type="AlphaFoldDB" id="A0ABD3H4K7"/>
<evidence type="ECO:0000313" key="2">
    <source>
        <dbReference type="EMBL" id="KAL3685001.1"/>
    </source>
</evidence>